<proteinExistence type="inferred from homology"/>
<keyword evidence="7" id="KW-0924">Ammonia transport</keyword>
<dbReference type="SUPFAM" id="SSF111352">
    <property type="entry name" value="Ammonium transporter"/>
    <property type="match status" value="1"/>
</dbReference>
<feature type="transmembrane region" description="Helical" evidence="9">
    <location>
        <begin position="252"/>
        <end position="269"/>
    </location>
</feature>
<feature type="transmembrane region" description="Helical" evidence="9">
    <location>
        <begin position="6"/>
        <end position="26"/>
    </location>
</feature>
<dbReference type="InterPro" id="IPR001905">
    <property type="entry name" value="Ammonium_transpt"/>
</dbReference>
<feature type="transmembrane region" description="Helical" evidence="9">
    <location>
        <begin position="165"/>
        <end position="184"/>
    </location>
</feature>
<evidence type="ECO:0000256" key="7">
    <source>
        <dbReference type="ARBA" id="ARBA00023177"/>
    </source>
</evidence>
<evidence type="ECO:0000313" key="12">
    <source>
        <dbReference type="Proteomes" id="UP000050964"/>
    </source>
</evidence>
<evidence type="ECO:0000313" key="11">
    <source>
        <dbReference type="EMBL" id="KRK43489.1"/>
    </source>
</evidence>
<dbReference type="EMBL" id="AZDB01000007">
    <property type="protein sequence ID" value="KRK43489.1"/>
    <property type="molecule type" value="Genomic_DNA"/>
</dbReference>
<feature type="transmembrane region" description="Helical" evidence="9">
    <location>
        <begin position="351"/>
        <end position="374"/>
    </location>
</feature>
<feature type="transmembrane region" description="Helical" evidence="9">
    <location>
        <begin position="124"/>
        <end position="145"/>
    </location>
</feature>
<comment type="caution">
    <text evidence="11">The sequence shown here is derived from an EMBL/GenBank/DDBJ whole genome shotgun (WGS) entry which is preliminary data.</text>
</comment>
<evidence type="ECO:0000256" key="8">
    <source>
        <dbReference type="ARBA" id="ARBA00050025"/>
    </source>
</evidence>
<reference evidence="11 12" key="1">
    <citation type="journal article" date="2015" name="Genome Announc.">
        <title>Expanding the biotechnology potential of lactobacilli through comparative genomics of 213 strains and associated genera.</title>
        <authorList>
            <person name="Sun Z."/>
            <person name="Harris H.M."/>
            <person name="McCann A."/>
            <person name="Guo C."/>
            <person name="Argimon S."/>
            <person name="Zhang W."/>
            <person name="Yang X."/>
            <person name="Jeffery I.B."/>
            <person name="Cooney J.C."/>
            <person name="Kagawa T.F."/>
            <person name="Liu W."/>
            <person name="Song Y."/>
            <person name="Salvetti E."/>
            <person name="Wrobel A."/>
            <person name="Rasinkangas P."/>
            <person name="Parkhill J."/>
            <person name="Rea M.C."/>
            <person name="O'Sullivan O."/>
            <person name="Ritari J."/>
            <person name="Douillard F.P."/>
            <person name="Paul Ross R."/>
            <person name="Yang R."/>
            <person name="Briner A.E."/>
            <person name="Felis G.E."/>
            <person name="de Vos W.M."/>
            <person name="Barrangou R."/>
            <person name="Klaenhammer T.R."/>
            <person name="Caufield P.W."/>
            <person name="Cui Y."/>
            <person name="Zhang H."/>
            <person name="O'Toole P.W."/>
        </authorList>
    </citation>
    <scope>NUCLEOTIDE SEQUENCE [LARGE SCALE GENOMIC DNA]</scope>
    <source>
        <strain evidence="11 12">JCM 15951</strain>
    </source>
</reference>
<dbReference type="PANTHER" id="PTHR43029:SF10">
    <property type="entry name" value="AMMONIUM TRANSPORTER MEP2"/>
    <property type="match status" value="1"/>
</dbReference>
<name>A0A837RK38_9LACO</name>
<evidence type="ECO:0000256" key="5">
    <source>
        <dbReference type="ARBA" id="ARBA00022989"/>
    </source>
</evidence>
<dbReference type="Proteomes" id="UP000050964">
    <property type="component" value="Unassembled WGS sequence"/>
</dbReference>
<dbReference type="Gene3D" id="1.10.3430.10">
    <property type="entry name" value="Ammonium transporter AmtB like domains"/>
    <property type="match status" value="1"/>
</dbReference>
<dbReference type="PANTHER" id="PTHR43029">
    <property type="entry name" value="AMMONIUM TRANSPORTER MEP2"/>
    <property type="match status" value="1"/>
</dbReference>
<dbReference type="GO" id="GO:0005886">
    <property type="term" value="C:plasma membrane"/>
    <property type="evidence" value="ECO:0007669"/>
    <property type="project" value="TreeGrafter"/>
</dbReference>
<evidence type="ECO:0000256" key="9">
    <source>
        <dbReference type="SAM" id="Phobius"/>
    </source>
</evidence>
<evidence type="ECO:0000256" key="4">
    <source>
        <dbReference type="ARBA" id="ARBA00022692"/>
    </source>
</evidence>
<evidence type="ECO:0000256" key="1">
    <source>
        <dbReference type="ARBA" id="ARBA00004141"/>
    </source>
</evidence>
<dbReference type="InterPro" id="IPR029020">
    <property type="entry name" value="Ammonium/urea_transptr"/>
</dbReference>
<keyword evidence="4 9" id="KW-0812">Transmembrane</keyword>
<gene>
    <name evidence="11" type="ORF">FD26_GL001946</name>
</gene>
<dbReference type="InterPro" id="IPR024041">
    <property type="entry name" value="NH4_transpt_AmtB-like_dom"/>
</dbReference>
<dbReference type="Pfam" id="PF00909">
    <property type="entry name" value="Ammonium_transp"/>
    <property type="match status" value="1"/>
</dbReference>
<accession>A0A837RK38</accession>
<evidence type="ECO:0000256" key="3">
    <source>
        <dbReference type="ARBA" id="ARBA00022448"/>
    </source>
</evidence>
<feature type="transmembrane region" description="Helical" evidence="9">
    <location>
        <begin position="224"/>
        <end position="245"/>
    </location>
</feature>
<dbReference type="AlphaFoldDB" id="A0A837RK38"/>
<feature type="transmembrane region" description="Helical" evidence="9">
    <location>
        <begin position="196"/>
        <end position="212"/>
    </location>
</feature>
<feature type="domain" description="Ammonium transporter AmtB-like" evidence="10">
    <location>
        <begin position="6"/>
        <end position="382"/>
    </location>
</feature>
<evidence type="ECO:0000256" key="2">
    <source>
        <dbReference type="ARBA" id="ARBA00005887"/>
    </source>
</evidence>
<comment type="similarity">
    <text evidence="2">Belongs to the ammonia transporter channel (TC 1.A.11.2) family.</text>
</comment>
<sequence>MNMNVVFMILSTILVWIMVPGIAIFYSGFVPRRDVTRILFDSFLMFGLAGLLWIAIGFPISFEGNNFGIIGNFKHLFLSGIDLSSTYGSTGLPTSVYLIFQMMFAILTPALFLGAVASRVRIRFIILFVTLWSIFIYYPMAHIVWSTNGFLAQLGVLDFAGGTVIHINAGITAMILAITLRDPYKYNNEQVNGNPLWILMGTILLWVGWYGFNAGSALNISAQTLNAFLTTTIAACSALMAWIALEKIFKGKVTISGICTGSICGLVGVTPGTGYVTIFGSFLIGIISAISSFYFMNYLKYKLHLNDYLDIFGCHGVSGIVGSICVGLFATKTVNHNVVTNGLFYGGGFKLLGVQVIGVIFTIIFVSIISIIIIMGLKKLFKNQVGIKQLSLELA</sequence>
<keyword evidence="5 9" id="KW-1133">Transmembrane helix</keyword>
<organism evidence="11 12">
    <name type="scientific">Companilactobacillus crustorum JCM 15951</name>
    <dbReference type="NCBI Taxonomy" id="1423737"/>
    <lineage>
        <taxon>Bacteria</taxon>
        <taxon>Bacillati</taxon>
        <taxon>Bacillota</taxon>
        <taxon>Bacilli</taxon>
        <taxon>Lactobacillales</taxon>
        <taxon>Lactobacillaceae</taxon>
        <taxon>Companilactobacillus</taxon>
    </lineage>
</organism>
<keyword evidence="6 9" id="KW-0472">Membrane</keyword>
<feature type="transmembrane region" description="Helical" evidence="9">
    <location>
        <begin position="308"/>
        <end position="331"/>
    </location>
</feature>
<evidence type="ECO:0000259" key="10">
    <source>
        <dbReference type="Pfam" id="PF00909"/>
    </source>
</evidence>
<feature type="transmembrane region" description="Helical" evidence="9">
    <location>
        <begin position="38"/>
        <end position="58"/>
    </location>
</feature>
<dbReference type="GO" id="GO:0008519">
    <property type="term" value="F:ammonium channel activity"/>
    <property type="evidence" value="ECO:0007669"/>
    <property type="project" value="InterPro"/>
</dbReference>
<protein>
    <recommendedName>
        <fullName evidence="8">Ammonium transporter</fullName>
    </recommendedName>
</protein>
<comment type="subcellular location">
    <subcellularLocation>
        <location evidence="1">Membrane</location>
        <topology evidence="1">Multi-pass membrane protein</topology>
    </subcellularLocation>
</comment>
<evidence type="ECO:0000256" key="6">
    <source>
        <dbReference type="ARBA" id="ARBA00023136"/>
    </source>
</evidence>
<feature type="transmembrane region" description="Helical" evidence="9">
    <location>
        <begin position="275"/>
        <end position="296"/>
    </location>
</feature>
<keyword evidence="3" id="KW-0813">Transport</keyword>
<feature type="transmembrane region" description="Helical" evidence="9">
    <location>
        <begin position="96"/>
        <end position="117"/>
    </location>
</feature>